<name>A0A183CYZ1_9BILA</name>
<evidence type="ECO:0000313" key="2">
    <source>
        <dbReference type="WBParaSite" id="GPUH_0000168601-mRNA-1"/>
    </source>
</evidence>
<dbReference type="GO" id="GO:0007032">
    <property type="term" value="P:endosome organization"/>
    <property type="evidence" value="ECO:0007669"/>
    <property type="project" value="TreeGrafter"/>
</dbReference>
<reference evidence="2" key="1">
    <citation type="submission" date="2016-06" db="UniProtKB">
        <authorList>
            <consortium name="WormBaseParasite"/>
        </authorList>
    </citation>
    <scope>IDENTIFICATION</scope>
</reference>
<dbReference type="GO" id="GO:0071203">
    <property type="term" value="C:WASH complex"/>
    <property type="evidence" value="ECO:0007669"/>
    <property type="project" value="InterPro"/>
</dbReference>
<dbReference type="GO" id="GO:0005768">
    <property type="term" value="C:endosome"/>
    <property type="evidence" value="ECO:0007669"/>
    <property type="project" value="TreeGrafter"/>
</dbReference>
<organism evidence="2">
    <name type="scientific">Gongylonema pulchrum</name>
    <dbReference type="NCBI Taxonomy" id="637853"/>
    <lineage>
        <taxon>Eukaryota</taxon>
        <taxon>Metazoa</taxon>
        <taxon>Ecdysozoa</taxon>
        <taxon>Nematoda</taxon>
        <taxon>Chromadorea</taxon>
        <taxon>Rhabditida</taxon>
        <taxon>Spirurina</taxon>
        <taxon>Spiruromorpha</taxon>
        <taxon>Spiruroidea</taxon>
        <taxon>Gongylonematidae</taxon>
        <taxon>Gongylonema</taxon>
    </lineage>
</organism>
<dbReference type="Pfam" id="PF10266">
    <property type="entry name" value="Strumpellin"/>
    <property type="match status" value="1"/>
</dbReference>
<dbReference type="GO" id="GO:0140285">
    <property type="term" value="P:endosome fission"/>
    <property type="evidence" value="ECO:0007669"/>
    <property type="project" value="TreeGrafter"/>
</dbReference>
<dbReference type="PANTHER" id="PTHR15691:SF6">
    <property type="entry name" value="WASH COMPLEX SUBUNIT 5"/>
    <property type="match status" value="1"/>
</dbReference>
<protein>
    <submittedName>
        <fullName evidence="2">UDENN FNIP1/2-type domain-containing protein</fullName>
    </submittedName>
</protein>
<dbReference type="PANTHER" id="PTHR15691">
    <property type="entry name" value="WASH COMPLEX SUBUNIT 5"/>
    <property type="match status" value="1"/>
</dbReference>
<dbReference type="GO" id="GO:0030041">
    <property type="term" value="P:actin filament polymerization"/>
    <property type="evidence" value="ECO:0007669"/>
    <property type="project" value="TreeGrafter"/>
</dbReference>
<evidence type="ECO:0000256" key="1">
    <source>
        <dbReference type="ARBA" id="ARBA00006224"/>
    </source>
</evidence>
<dbReference type="InterPro" id="IPR019393">
    <property type="entry name" value="WASH_strumpellin"/>
</dbReference>
<dbReference type="GO" id="GO:0051125">
    <property type="term" value="P:regulation of actin nucleation"/>
    <property type="evidence" value="ECO:0007669"/>
    <property type="project" value="TreeGrafter"/>
</dbReference>
<accession>A0A183CYZ1</accession>
<proteinExistence type="inferred from homology"/>
<dbReference type="WBParaSite" id="GPUH_0000168601-mRNA-1">
    <property type="protein sequence ID" value="GPUH_0000168601-mRNA-1"/>
    <property type="gene ID" value="GPUH_0000168601"/>
</dbReference>
<dbReference type="AlphaFoldDB" id="A0A183CYZ1"/>
<sequence>LYQSRSAPIPNIAMVEGSRTLMRLLFERILNASDPRSSYFVNSMGIWCDSKTKKTVLSKESLNILQEALSPMVLYALDRIASFNIVKNLYVFCELQSQLVGPMMNTVLNEIASIDTMTLGTRSKIFDNALAKFSPISSRFIGIISKVGS</sequence>
<comment type="similarity">
    <text evidence="1">Belongs to the strumpellin family.</text>
</comment>